<feature type="region of interest" description="Disordered" evidence="1">
    <location>
        <begin position="1"/>
        <end position="21"/>
    </location>
</feature>
<evidence type="ECO:0000313" key="2">
    <source>
        <dbReference type="EMBL" id="CAA7402253.1"/>
    </source>
</evidence>
<feature type="compositionally biased region" description="Low complexity" evidence="1">
    <location>
        <begin position="7"/>
        <end position="21"/>
    </location>
</feature>
<keyword evidence="3" id="KW-1185">Reference proteome</keyword>
<reference evidence="2" key="1">
    <citation type="submission" date="2020-02" db="EMBL/GenBank/DDBJ databases">
        <authorList>
            <person name="Scholz U."/>
            <person name="Mascher M."/>
            <person name="Fiebig A."/>
        </authorList>
    </citation>
    <scope>NUCLEOTIDE SEQUENCE</scope>
</reference>
<accession>A0A7I8KWR5</accession>
<sequence length="21" mass="2194">MMVRHASSLGMASSLSLSLSQ</sequence>
<protein>
    <submittedName>
        <fullName evidence="2">Uncharacterized protein</fullName>
    </submittedName>
</protein>
<gene>
    <name evidence="2" type="ORF">SI8410_09012931</name>
</gene>
<dbReference type="EMBL" id="LR746272">
    <property type="protein sequence ID" value="CAA7402253.1"/>
    <property type="molecule type" value="Genomic_DNA"/>
</dbReference>
<organism evidence="2 3">
    <name type="scientific">Spirodela intermedia</name>
    <name type="common">Intermediate duckweed</name>
    <dbReference type="NCBI Taxonomy" id="51605"/>
    <lineage>
        <taxon>Eukaryota</taxon>
        <taxon>Viridiplantae</taxon>
        <taxon>Streptophyta</taxon>
        <taxon>Embryophyta</taxon>
        <taxon>Tracheophyta</taxon>
        <taxon>Spermatophyta</taxon>
        <taxon>Magnoliopsida</taxon>
        <taxon>Liliopsida</taxon>
        <taxon>Araceae</taxon>
        <taxon>Lemnoideae</taxon>
        <taxon>Spirodela</taxon>
    </lineage>
</organism>
<name>A0A7I8KWR5_SPIIN</name>
<dbReference type="Proteomes" id="UP000663760">
    <property type="component" value="Chromosome 9"/>
</dbReference>
<evidence type="ECO:0000313" key="3">
    <source>
        <dbReference type="Proteomes" id="UP000663760"/>
    </source>
</evidence>
<proteinExistence type="predicted"/>
<evidence type="ECO:0000256" key="1">
    <source>
        <dbReference type="SAM" id="MobiDB-lite"/>
    </source>
</evidence>
<dbReference type="AlphaFoldDB" id="A0A7I8KWR5"/>